<dbReference type="Pfam" id="PF13831">
    <property type="entry name" value="PHD_2"/>
    <property type="match status" value="1"/>
</dbReference>
<dbReference type="AlphaFoldDB" id="A0A0C3BQH8"/>
<dbReference type="OrthoDB" id="20839at2759"/>
<dbReference type="Proteomes" id="UP000054097">
    <property type="component" value="Unassembled WGS sequence"/>
</dbReference>
<dbReference type="CDD" id="cd04369">
    <property type="entry name" value="Bromodomain"/>
    <property type="match status" value="1"/>
</dbReference>
<feature type="region of interest" description="Disordered" evidence="10">
    <location>
        <begin position="1"/>
        <end position="28"/>
    </location>
</feature>
<dbReference type="InterPro" id="IPR019542">
    <property type="entry name" value="Enhancer_polycomb-like_N"/>
</dbReference>
<sequence>MRVPLPDNLPKPTFRKVDDELSRKPSAPVDQLSRSFGYCDGERFERPAYYIRHTEPLDSDLMKQVEYDMDEQDYDWLQALNMERQRENQEPVSEEIFEVIMDQLEKEWFTLMKRVPKPDMDLPAEDSCCAVCDDGEGENSNAIVFCDGCNLAVHQDCYGVPYIPEGQWLCRKCTVSPEVPVACLLCPNEGGAFKQTPAGKWAHLLCAIWIPEVTIQNQVFMEPIEHIENISKLRWKLKCSLCRETKGACIQCDVKTCYAAFHVTCARKQKLLCSMKLMPEQEEQPLRAYCERHLLPDMMDFRNSYFKDLEERSEEIKRIRQSNKAARAYARTYKTGIPLVPQYIVDKVMNYIIEAEITKKIHVVLSICKYWSLKREARRGAPLLKRLHLEPWTTATSAAQQTEDDRGRKLEYLKRLKRDLTDLKELTGLIQNRESLKSEQTETVVQLLSGLLFPHEAALSQALETISALDPNGHFNTVGPTPEFRDYLEKVERPRSWSSIREKLDSHEYWDPYEFTADLQLVWDNAIAYYPAENELHQSAARLKQLAASTLSSLVSSLPTVDENSRSPAAFEPAIQAIEMLISGNKGEGGREETVLNTLLSSLGDPSKPLVDALVKQGRTPDTKLITMGDAHMETNHTPRTPERVRGPVSPSVPSTTPRARRGLILSTPKPPAQRRSLDTSVVSPTPSPRKQLPVLRPYPSPGDHPPDSVTAATDTASIASSTRKRKRGDYEPSNRGAQDDSIQPDNETAMEVEPTASMDAAPSTAAPKRSRRQTEADSRAEAKRMKREKEAERRARRKAEAEAMALKKAEEKAAKNASAGVTSKSVSTQGASTNNDEDGALSSTSSLTDIDDDMPEQESGEEDNNAPKPERRAVPPRAKKESSRKIAPAQPVNPPRRNRRFSAPNPEPKKIEIPVGFKLQIGPGTKPRPPDEINPTRQKREAVMGEPPAIDSKGHMESGTYVWAKQDGHPWFPGVIFEPSDKSIPSRIHETKQWFCESANLTPEERSTVQIVRFFDNTGTWAWLAPKSIRCLLDNEERDQYFLNVGRYNLRQAYG</sequence>
<evidence type="ECO:0008006" key="17">
    <source>
        <dbReference type="Google" id="ProtNLM"/>
    </source>
</evidence>
<keyword evidence="4 9" id="KW-0863">Zinc-finger</keyword>
<dbReference type="Gene3D" id="3.30.40.10">
    <property type="entry name" value="Zinc/RING finger domain, C3HC4 (zinc finger)"/>
    <property type="match status" value="2"/>
</dbReference>
<dbReference type="InterPro" id="IPR011011">
    <property type="entry name" value="Znf_FYVE_PHD"/>
</dbReference>
<dbReference type="GO" id="GO:0006325">
    <property type="term" value="P:chromatin organization"/>
    <property type="evidence" value="ECO:0007669"/>
    <property type="project" value="UniProtKB-ARBA"/>
</dbReference>
<dbReference type="GO" id="GO:0006357">
    <property type="term" value="P:regulation of transcription by RNA polymerase II"/>
    <property type="evidence" value="ECO:0007669"/>
    <property type="project" value="TreeGrafter"/>
</dbReference>
<dbReference type="InterPro" id="IPR019787">
    <property type="entry name" value="Znf_PHD-finger"/>
</dbReference>
<evidence type="ECO:0000259" key="13">
    <source>
        <dbReference type="PROSITE" id="PS50812"/>
    </source>
</evidence>
<dbReference type="PROSITE" id="PS50014">
    <property type="entry name" value="BROMODOMAIN_2"/>
    <property type="match status" value="1"/>
</dbReference>
<dbReference type="InterPro" id="IPR000313">
    <property type="entry name" value="PWWP_dom"/>
</dbReference>
<dbReference type="FunFam" id="3.30.40.10:FF:000007">
    <property type="entry name" value="Bromodomain containing 1, isoform CRA_b"/>
    <property type="match status" value="1"/>
</dbReference>
<dbReference type="PROSITE" id="PS01359">
    <property type="entry name" value="ZF_PHD_1"/>
    <property type="match status" value="1"/>
</dbReference>
<evidence type="ECO:0000256" key="4">
    <source>
        <dbReference type="ARBA" id="ARBA00022771"/>
    </source>
</evidence>
<dbReference type="STRING" id="933852.A0A0C3BQH8"/>
<dbReference type="PROSITE" id="PS50812">
    <property type="entry name" value="PWWP"/>
    <property type="match status" value="1"/>
</dbReference>
<keyword evidence="16" id="KW-1185">Reference proteome</keyword>
<dbReference type="Gene3D" id="1.20.920.10">
    <property type="entry name" value="Bromodomain-like"/>
    <property type="match status" value="1"/>
</dbReference>
<dbReference type="SUPFAM" id="SSF57903">
    <property type="entry name" value="FYVE/PHD zinc finger"/>
    <property type="match status" value="1"/>
</dbReference>
<evidence type="ECO:0000256" key="1">
    <source>
        <dbReference type="ARBA" id="ARBA00004123"/>
    </source>
</evidence>
<keyword evidence="6 8" id="KW-0103">Bromodomain</keyword>
<dbReference type="EMBL" id="KN824277">
    <property type="protein sequence ID" value="KIM34349.1"/>
    <property type="molecule type" value="Genomic_DNA"/>
</dbReference>
<reference evidence="15 16" key="1">
    <citation type="submission" date="2014-04" db="EMBL/GenBank/DDBJ databases">
        <authorList>
            <consortium name="DOE Joint Genome Institute"/>
            <person name="Kuo A."/>
            <person name="Zuccaro A."/>
            <person name="Kohler A."/>
            <person name="Nagy L.G."/>
            <person name="Floudas D."/>
            <person name="Copeland A."/>
            <person name="Barry K.W."/>
            <person name="Cichocki N."/>
            <person name="Veneault-Fourrey C."/>
            <person name="LaButti K."/>
            <person name="Lindquist E.A."/>
            <person name="Lipzen A."/>
            <person name="Lundell T."/>
            <person name="Morin E."/>
            <person name="Murat C."/>
            <person name="Sun H."/>
            <person name="Tunlid A."/>
            <person name="Henrissat B."/>
            <person name="Grigoriev I.V."/>
            <person name="Hibbett D.S."/>
            <person name="Martin F."/>
            <person name="Nordberg H.P."/>
            <person name="Cantor M.N."/>
            <person name="Hua S.X."/>
        </authorList>
    </citation>
    <scope>NUCLEOTIDE SEQUENCE [LARGE SCALE GENOMIC DNA]</scope>
    <source>
        <strain evidence="15 16">MAFF 305830</strain>
    </source>
</reference>
<dbReference type="GO" id="GO:0008270">
    <property type="term" value="F:zinc ion binding"/>
    <property type="evidence" value="ECO:0007669"/>
    <property type="project" value="UniProtKB-KW"/>
</dbReference>
<dbReference type="PROSITE" id="PS51805">
    <property type="entry name" value="EPHD"/>
    <property type="match status" value="1"/>
</dbReference>
<dbReference type="FunFam" id="3.30.40.10:FF:000008">
    <property type="entry name" value="Bromodomain containing 1, isoform CRA_a"/>
    <property type="match status" value="1"/>
</dbReference>
<dbReference type="SUPFAM" id="SSF47370">
    <property type="entry name" value="Bromodomain"/>
    <property type="match status" value="1"/>
</dbReference>
<dbReference type="Pfam" id="PF13832">
    <property type="entry name" value="zf-HC5HC2H_2"/>
    <property type="match status" value="1"/>
</dbReference>
<dbReference type="Gene3D" id="2.30.30.140">
    <property type="match status" value="1"/>
</dbReference>
<dbReference type="PANTHER" id="PTHR13793:SF107">
    <property type="entry name" value="BROMODOMAIN-CONTAINING PROTEIN HOMOLOG"/>
    <property type="match status" value="1"/>
</dbReference>
<reference evidence="16" key="2">
    <citation type="submission" date="2015-01" db="EMBL/GenBank/DDBJ databases">
        <title>Evolutionary Origins and Diversification of the Mycorrhizal Mutualists.</title>
        <authorList>
            <consortium name="DOE Joint Genome Institute"/>
            <consortium name="Mycorrhizal Genomics Consortium"/>
            <person name="Kohler A."/>
            <person name="Kuo A."/>
            <person name="Nagy L.G."/>
            <person name="Floudas D."/>
            <person name="Copeland A."/>
            <person name="Barry K.W."/>
            <person name="Cichocki N."/>
            <person name="Veneault-Fourrey C."/>
            <person name="LaButti K."/>
            <person name="Lindquist E.A."/>
            <person name="Lipzen A."/>
            <person name="Lundell T."/>
            <person name="Morin E."/>
            <person name="Murat C."/>
            <person name="Riley R."/>
            <person name="Ohm R."/>
            <person name="Sun H."/>
            <person name="Tunlid A."/>
            <person name="Henrissat B."/>
            <person name="Grigoriev I.V."/>
            <person name="Hibbett D.S."/>
            <person name="Martin F."/>
        </authorList>
    </citation>
    <scope>NUCLEOTIDE SEQUENCE [LARGE SCALE GENOMIC DNA]</scope>
    <source>
        <strain evidence="16">MAFF 305830</strain>
    </source>
</reference>
<feature type="compositionally biased region" description="Basic and acidic residues" evidence="10">
    <location>
        <begin position="773"/>
        <end position="815"/>
    </location>
</feature>
<evidence type="ECO:0000256" key="3">
    <source>
        <dbReference type="ARBA" id="ARBA00022737"/>
    </source>
</evidence>
<evidence type="ECO:0000256" key="7">
    <source>
        <dbReference type="ARBA" id="ARBA00023242"/>
    </source>
</evidence>
<feature type="compositionally biased region" description="Basic and acidic residues" evidence="10">
    <location>
        <begin position="631"/>
        <end position="646"/>
    </location>
</feature>
<evidence type="ECO:0000259" key="12">
    <source>
        <dbReference type="PROSITE" id="PS50016"/>
    </source>
</evidence>
<feature type="domain" description="PWWP" evidence="13">
    <location>
        <begin position="959"/>
        <end position="1038"/>
    </location>
</feature>
<keyword evidence="7" id="KW-0539">Nucleus</keyword>
<dbReference type="InterPro" id="IPR036427">
    <property type="entry name" value="Bromodomain-like_sf"/>
</dbReference>
<dbReference type="InterPro" id="IPR001487">
    <property type="entry name" value="Bromodomain"/>
</dbReference>
<organism evidence="15 16">
    <name type="scientific">Serendipita vermifera MAFF 305830</name>
    <dbReference type="NCBI Taxonomy" id="933852"/>
    <lineage>
        <taxon>Eukaryota</taxon>
        <taxon>Fungi</taxon>
        <taxon>Dikarya</taxon>
        <taxon>Basidiomycota</taxon>
        <taxon>Agaricomycotina</taxon>
        <taxon>Agaricomycetes</taxon>
        <taxon>Sebacinales</taxon>
        <taxon>Serendipitaceae</taxon>
        <taxon>Serendipita</taxon>
    </lineage>
</organism>
<feature type="compositionally biased region" description="Acidic residues" evidence="10">
    <location>
        <begin position="850"/>
        <end position="865"/>
    </location>
</feature>
<comment type="subcellular location">
    <subcellularLocation>
        <location evidence="1">Nucleus</location>
    </subcellularLocation>
</comment>
<gene>
    <name evidence="15" type="ORF">M408DRAFT_13875</name>
</gene>
<dbReference type="SMART" id="SM00297">
    <property type="entry name" value="BROMO"/>
    <property type="match status" value="1"/>
</dbReference>
<dbReference type="Pfam" id="PF00439">
    <property type="entry name" value="Bromodomain"/>
    <property type="match status" value="1"/>
</dbReference>
<feature type="compositionally biased region" description="Low complexity" evidence="10">
    <location>
        <begin position="709"/>
        <end position="722"/>
    </location>
</feature>
<proteinExistence type="predicted"/>
<evidence type="ECO:0000256" key="2">
    <source>
        <dbReference type="ARBA" id="ARBA00022723"/>
    </source>
</evidence>
<evidence type="ECO:0000259" key="14">
    <source>
        <dbReference type="PROSITE" id="PS51805"/>
    </source>
</evidence>
<feature type="compositionally biased region" description="Low complexity" evidence="10">
    <location>
        <begin position="647"/>
        <end position="658"/>
    </location>
</feature>
<dbReference type="GO" id="GO:0005634">
    <property type="term" value="C:nucleus"/>
    <property type="evidence" value="ECO:0007669"/>
    <property type="project" value="UniProtKB-SubCell"/>
</dbReference>
<keyword evidence="2" id="KW-0479">Metal-binding</keyword>
<dbReference type="InterPro" id="IPR019786">
    <property type="entry name" value="Zinc_finger_PHD-type_CS"/>
</dbReference>
<feature type="domain" description="PHD-type" evidence="14">
    <location>
        <begin position="180"/>
        <end position="294"/>
    </location>
</feature>
<dbReference type="SMART" id="SM00293">
    <property type="entry name" value="PWWP"/>
    <property type="match status" value="1"/>
</dbReference>
<dbReference type="CDD" id="cd15492">
    <property type="entry name" value="PHD_BRPF_JADE_like"/>
    <property type="match status" value="1"/>
</dbReference>
<dbReference type="PRINTS" id="PR00503">
    <property type="entry name" value="BROMODOMAIN"/>
</dbReference>
<dbReference type="InterPro" id="IPR050701">
    <property type="entry name" value="Histone_Mod_Regulator"/>
</dbReference>
<evidence type="ECO:0000256" key="8">
    <source>
        <dbReference type="PROSITE-ProRule" id="PRU00035"/>
    </source>
</evidence>
<dbReference type="Pfam" id="PF10513">
    <property type="entry name" value="EPL1"/>
    <property type="match status" value="1"/>
</dbReference>
<dbReference type="PROSITE" id="PS50016">
    <property type="entry name" value="ZF_PHD_2"/>
    <property type="match status" value="1"/>
</dbReference>
<dbReference type="SUPFAM" id="SSF63748">
    <property type="entry name" value="Tudor/PWWP/MBT"/>
    <property type="match status" value="1"/>
</dbReference>
<evidence type="ECO:0000256" key="5">
    <source>
        <dbReference type="ARBA" id="ARBA00022833"/>
    </source>
</evidence>
<dbReference type="InterPro" id="IPR034732">
    <property type="entry name" value="EPHD"/>
</dbReference>
<evidence type="ECO:0000256" key="9">
    <source>
        <dbReference type="PROSITE-ProRule" id="PRU00146"/>
    </source>
</evidence>
<dbReference type="SMART" id="SM00249">
    <property type="entry name" value="PHD"/>
    <property type="match status" value="2"/>
</dbReference>
<dbReference type="Pfam" id="PF00855">
    <property type="entry name" value="PWWP"/>
    <property type="match status" value="1"/>
</dbReference>
<dbReference type="InterPro" id="IPR013083">
    <property type="entry name" value="Znf_RING/FYVE/PHD"/>
</dbReference>
<name>A0A0C3BQH8_SERVB</name>
<evidence type="ECO:0000256" key="10">
    <source>
        <dbReference type="SAM" id="MobiDB-lite"/>
    </source>
</evidence>
<keyword evidence="5" id="KW-0862">Zinc</keyword>
<evidence type="ECO:0000259" key="11">
    <source>
        <dbReference type="PROSITE" id="PS50014"/>
    </source>
</evidence>
<accession>A0A0C3BQH8</accession>
<feature type="region of interest" description="Disordered" evidence="10">
    <location>
        <begin position="628"/>
        <end position="943"/>
    </location>
</feature>
<feature type="compositionally biased region" description="Basic and acidic residues" evidence="10">
    <location>
        <begin position="869"/>
        <end position="885"/>
    </location>
</feature>
<feature type="domain" description="Bromo" evidence="11">
    <location>
        <begin position="486"/>
        <end position="537"/>
    </location>
</feature>
<keyword evidence="3" id="KW-0677">Repeat</keyword>
<feature type="compositionally biased region" description="Polar residues" evidence="10">
    <location>
        <begin position="820"/>
        <end position="835"/>
    </location>
</feature>
<dbReference type="HOGENOM" id="CLU_003589_0_0_1"/>
<feature type="domain" description="PHD-type" evidence="12">
    <location>
        <begin position="126"/>
        <end position="176"/>
    </location>
</feature>
<protein>
    <recommendedName>
        <fullName evidence="17">PHD-type domain-containing protein</fullName>
    </recommendedName>
</protein>
<evidence type="ECO:0000313" key="16">
    <source>
        <dbReference type="Proteomes" id="UP000054097"/>
    </source>
</evidence>
<evidence type="ECO:0000313" key="15">
    <source>
        <dbReference type="EMBL" id="KIM34349.1"/>
    </source>
</evidence>
<dbReference type="PANTHER" id="PTHR13793">
    <property type="entry name" value="PHD FINGER PROTEINS"/>
    <property type="match status" value="1"/>
</dbReference>
<evidence type="ECO:0000256" key="6">
    <source>
        <dbReference type="ARBA" id="ARBA00023117"/>
    </source>
</evidence>
<dbReference type="InterPro" id="IPR001965">
    <property type="entry name" value="Znf_PHD"/>
</dbReference>